<dbReference type="GO" id="GO:0032259">
    <property type="term" value="P:methylation"/>
    <property type="evidence" value="ECO:0007669"/>
    <property type="project" value="UniProtKB-KW"/>
</dbReference>
<dbReference type="GO" id="GO:0008168">
    <property type="term" value="F:methyltransferase activity"/>
    <property type="evidence" value="ECO:0007669"/>
    <property type="project" value="UniProtKB-KW"/>
</dbReference>
<dbReference type="SUPFAM" id="SSF53335">
    <property type="entry name" value="S-adenosyl-L-methionine-dependent methyltransferases"/>
    <property type="match status" value="1"/>
</dbReference>
<keyword evidence="3" id="KW-1185">Reference proteome</keyword>
<dbReference type="InterPro" id="IPR029063">
    <property type="entry name" value="SAM-dependent_MTases_sf"/>
</dbReference>
<dbReference type="OrthoDB" id="2013972at2759"/>
<dbReference type="EMBL" id="ML986733">
    <property type="protein sequence ID" value="KAF2258861.1"/>
    <property type="molecule type" value="Genomic_DNA"/>
</dbReference>
<evidence type="ECO:0000313" key="2">
    <source>
        <dbReference type="EMBL" id="KAF2258861.1"/>
    </source>
</evidence>
<evidence type="ECO:0000259" key="1">
    <source>
        <dbReference type="Pfam" id="PF13649"/>
    </source>
</evidence>
<dbReference type="Pfam" id="PF13649">
    <property type="entry name" value="Methyltransf_25"/>
    <property type="match status" value="1"/>
</dbReference>
<organism evidence="2 3">
    <name type="scientific">Lojkania enalia</name>
    <dbReference type="NCBI Taxonomy" id="147567"/>
    <lineage>
        <taxon>Eukaryota</taxon>
        <taxon>Fungi</taxon>
        <taxon>Dikarya</taxon>
        <taxon>Ascomycota</taxon>
        <taxon>Pezizomycotina</taxon>
        <taxon>Dothideomycetes</taxon>
        <taxon>Pleosporomycetidae</taxon>
        <taxon>Pleosporales</taxon>
        <taxon>Pleosporales incertae sedis</taxon>
        <taxon>Lojkania</taxon>
    </lineage>
</organism>
<gene>
    <name evidence="2" type="ORF">CC78DRAFT_477149</name>
</gene>
<protein>
    <submittedName>
        <fullName evidence="2">S-adenosyl-L-methionine-dependent methyltransferase</fullName>
    </submittedName>
</protein>
<keyword evidence="2" id="KW-0808">Transferase</keyword>
<dbReference type="Gene3D" id="3.40.50.150">
    <property type="entry name" value="Vaccinia Virus protein VP39"/>
    <property type="match status" value="1"/>
</dbReference>
<comment type="caution">
    <text evidence="2">The sequence shown here is derived from an EMBL/GenBank/DDBJ whole genome shotgun (WGS) entry which is preliminary data.</text>
</comment>
<reference evidence="3" key="1">
    <citation type="journal article" date="2020" name="Stud. Mycol.">
        <title>101 Dothideomycetes genomes: A test case for predicting lifestyles and emergence of pathogens.</title>
        <authorList>
            <person name="Haridas S."/>
            <person name="Albert R."/>
            <person name="Binder M."/>
            <person name="Bloem J."/>
            <person name="LaButti K."/>
            <person name="Salamov A."/>
            <person name="Andreopoulos B."/>
            <person name="Baker S."/>
            <person name="Barry K."/>
            <person name="Bills G."/>
            <person name="Bluhm B."/>
            <person name="Cannon C."/>
            <person name="Castanera R."/>
            <person name="Culley D."/>
            <person name="Daum C."/>
            <person name="Ezra D."/>
            <person name="Gonzalez J."/>
            <person name="Henrissat B."/>
            <person name="Kuo A."/>
            <person name="Liang C."/>
            <person name="Lipzen A."/>
            <person name="Lutzoni F."/>
            <person name="Magnuson J."/>
            <person name="Mondo S."/>
            <person name="Nolan M."/>
            <person name="Ohm R."/>
            <person name="Pangilinan J."/>
            <person name="Park H.-J."/>
            <person name="Ramirez L."/>
            <person name="Alfaro M."/>
            <person name="Sun H."/>
            <person name="Tritt A."/>
            <person name="Yoshinaga Y."/>
            <person name="Zwiers L.-H."/>
            <person name="Turgeon B."/>
            <person name="Goodwin S."/>
            <person name="Spatafora J."/>
            <person name="Crous P."/>
            <person name="Grigoriev I."/>
        </authorList>
    </citation>
    <scope>NUCLEOTIDE SEQUENCE [LARGE SCALE GENOMIC DNA]</scope>
    <source>
        <strain evidence="3">CBS 304.66</strain>
    </source>
</reference>
<name>A0A9P4JYR8_9PLEO</name>
<sequence>MTAAQHFNASAASYEKMTGGCTRELACLVLDLPELAQVAFAESVVLDNACGPGIVSEEIVHRYRKGIKYSASPTHPPTIHAVDPAPNMVDIARSRVAALLGEDTRHLSTGIMPGEKLEFADAMFTHSITNLGILFYSDGAAGARELHRTLKDGGVAIVTAWVELRYLDHVIRPSQKRVRPEDAVYQLPVSEDWFSVPYVKNCLSQGGGFREVRMTEHIVHYGAATVHEVAELLLASFQQVYKDWDEIEQQQFREAVLEHTKNAVEEYTMPNGLPGVGIPMVAMVAVCTK</sequence>
<proteinExistence type="predicted"/>
<dbReference type="InterPro" id="IPR041698">
    <property type="entry name" value="Methyltransf_25"/>
</dbReference>
<evidence type="ECO:0000313" key="3">
    <source>
        <dbReference type="Proteomes" id="UP000800093"/>
    </source>
</evidence>
<accession>A0A9P4JYR8</accession>
<dbReference type="AlphaFoldDB" id="A0A9P4JYR8"/>
<feature type="domain" description="Methyltransferase" evidence="1">
    <location>
        <begin position="45"/>
        <end position="154"/>
    </location>
</feature>
<dbReference type="Proteomes" id="UP000800093">
    <property type="component" value="Unassembled WGS sequence"/>
</dbReference>
<dbReference type="CDD" id="cd02440">
    <property type="entry name" value="AdoMet_MTases"/>
    <property type="match status" value="1"/>
</dbReference>
<keyword evidence="2" id="KW-0489">Methyltransferase</keyword>